<accession>A0A9J6BSD2</accession>
<keyword evidence="3" id="KW-1185">Reference proteome</keyword>
<protein>
    <submittedName>
        <fullName evidence="2">Uncharacterized protein</fullName>
    </submittedName>
</protein>
<feature type="region of interest" description="Disordered" evidence="1">
    <location>
        <begin position="382"/>
        <end position="469"/>
    </location>
</feature>
<reference evidence="2" key="1">
    <citation type="submission" date="2021-03" db="EMBL/GenBank/DDBJ databases">
        <title>Chromosome level genome of the anhydrobiotic midge Polypedilum vanderplanki.</title>
        <authorList>
            <person name="Yoshida Y."/>
            <person name="Kikawada T."/>
            <person name="Gusev O."/>
        </authorList>
    </citation>
    <scope>NUCLEOTIDE SEQUENCE</scope>
    <source>
        <strain evidence="2">NIAS01</strain>
        <tissue evidence="2">Whole body or cell culture</tissue>
    </source>
</reference>
<feature type="compositionally biased region" description="Basic and acidic residues" evidence="1">
    <location>
        <begin position="424"/>
        <end position="447"/>
    </location>
</feature>
<proteinExistence type="predicted"/>
<dbReference type="EMBL" id="JADBJN010000003">
    <property type="protein sequence ID" value="KAG5672616.1"/>
    <property type="molecule type" value="Genomic_DNA"/>
</dbReference>
<evidence type="ECO:0000313" key="3">
    <source>
        <dbReference type="Proteomes" id="UP001107558"/>
    </source>
</evidence>
<feature type="compositionally biased region" description="Basic and acidic residues" evidence="1">
    <location>
        <begin position="382"/>
        <end position="408"/>
    </location>
</feature>
<gene>
    <name evidence="2" type="ORF">PVAND_002731</name>
</gene>
<evidence type="ECO:0000313" key="2">
    <source>
        <dbReference type="EMBL" id="KAG5672616.1"/>
    </source>
</evidence>
<feature type="compositionally biased region" description="Basic and acidic residues" evidence="1">
    <location>
        <begin position="456"/>
        <end position="469"/>
    </location>
</feature>
<evidence type="ECO:0000256" key="1">
    <source>
        <dbReference type="SAM" id="MobiDB-lite"/>
    </source>
</evidence>
<organism evidence="2 3">
    <name type="scientific">Polypedilum vanderplanki</name>
    <name type="common">Sleeping chironomid midge</name>
    <dbReference type="NCBI Taxonomy" id="319348"/>
    <lineage>
        <taxon>Eukaryota</taxon>
        <taxon>Metazoa</taxon>
        <taxon>Ecdysozoa</taxon>
        <taxon>Arthropoda</taxon>
        <taxon>Hexapoda</taxon>
        <taxon>Insecta</taxon>
        <taxon>Pterygota</taxon>
        <taxon>Neoptera</taxon>
        <taxon>Endopterygota</taxon>
        <taxon>Diptera</taxon>
        <taxon>Nematocera</taxon>
        <taxon>Chironomoidea</taxon>
        <taxon>Chironomidae</taxon>
        <taxon>Chironominae</taxon>
        <taxon>Polypedilum</taxon>
        <taxon>Polypedilum</taxon>
    </lineage>
</organism>
<name>A0A9J6BSD2_POLVA</name>
<dbReference type="OrthoDB" id="10651858at2759"/>
<comment type="caution">
    <text evidence="2">The sequence shown here is derived from an EMBL/GenBank/DDBJ whole genome shotgun (WGS) entry which is preliminary data.</text>
</comment>
<feature type="compositionally biased region" description="Basic residues" evidence="1">
    <location>
        <begin position="409"/>
        <end position="419"/>
    </location>
</feature>
<feature type="region of interest" description="Disordered" evidence="1">
    <location>
        <begin position="28"/>
        <end position="53"/>
    </location>
</feature>
<dbReference type="Proteomes" id="UP001107558">
    <property type="component" value="Chromosome 3"/>
</dbReference>
<sequence>MEGENSAAAGKKTHQDSWLLVKNKNFEDEYAGKSSENNSMMGLKSSEEMEDSDGISVISESEMCKNNSPSDGEADNVITLQKEGTQGEEEEEEGNDEQEEEKLIEVTNGDKITTIVRSDDKLITRMDRHERSSMRQENNRNDTKFLYIMIISFICVYLLDPHRIFTVSLYSRVSQLEKENQILRSQLSELMEKFKNSGSNIQTPFKEVPLESSDNKHYKTIDRKYLYEEEQKIQEPKTRNVWLGGEKEEVVKILDKKYNSLPNYCYDTDENDLFYEYNKENCERKKQKLEEKKAKSERKNIPHDNDKKFLSDFVNFKEDMDNFMTDTSLEDDSYTEKTAEEILQSLNEEIQEIKKNHFSNNDDDIYIRKYKTDKHAQTKEILKEYDDVKHERGNGKRPYGDNDNEEKKDKKRRNKRKQNLRGDNASKEWDEKRSAAREAARKNHESGSQENWYLKRKNDREIHRLGANS</sequence>
<dbReference type="AlphaFoldDB" id="A0A9J6BSD2"/>